<keyword evidence="2" id="KW-1185">Reference proteome</keyword>
<protein>
    <submittedName>
        <fullName evidence="1">Uncharacterized protein</fullName>
    </submittedName>
</protein>
<dbReference type="Proteomes" id="UP001546774">
    <property type="component" value="Unassembled WGS sequence"/>
</dbReference>
<organism evidence="1 2">
    <name type="scientific">Lachnospira intestinalis</name>
    <dbReference type="NCBI Taxonomy" id="3133158"/>
    <lineage>
        <taxon>Bacteria</taxon>
        <taxon>Bacillati</taxon>
        <taxon>Bacillota</taxon>
        <taxon>Clostridia</taxon>
        <taxon>Lachnospirales</taxon>
        <taxon>Lachnospiraceae</taxon>
        <taxon>Lachnospira</taxon>
    </lineage>
</organism>
<evidence type="ECO:0000313" key="2">
    <source>
        <dbReference type="Proteomes" id="UP001546774"/>
    </source>
</evidence>
<accession>A0ABV1H7V0</accession>
<evidence type="ECO:0000313" key="1">
    <source>
        <dbReference type="EMBL" id="MEQ2555789.1"/>
    </source>
</evidence>
<comment type="caution">
    <text evidence="1">The sequence shown here is derived from an EMBL/GenBank/DDBJ whole genome shotgun (WGS) entry which is preliminary data.</text>
</comment>
<reference evidence="1" key="1">
    <citation type="submission" date="2024-03" db="EMBL/GenBank/DDBJ databases">
        <title>Human intestinal bacterial collection.</title>
        <authorList>
            <person name="Pauvert C."/>
            <person name="Hitch T.C.A."/>
            <person name="Clavel T."/>
        </authorList>
    </citation>
    <scope>NUCLEOTIDE SEQUENCE [LARGE SCALE GENOMIC DNA]</scope>
    <source>
        <strain evidence="1">CLA-AA-H89B</strain>
    </source>
</reference>
<name>A0ABV1H7V0_9FIRM</name>
<dbReference type="EMBL" id="JBBMFS010000012">
    <property type="protein sequence ID" value="MEQ2555789.1"/>
    <property type="molecule type" value="Genomic_DNA"/>
</dbReference>
<sequence length="159" mass="17853">MKKKTGKVNQIATGFAAVLLGLIVAGTGTKVFANNNSDTYEYFSFSGDNTVHSDFRRKDDTTSSWCKCFNASSDESEFYVTVYGTSEHNNTSGSYCGRRAYVFGKNKEWYMWNTVYETYGDDAYTAAYLAASPKGFVQDDFECWWSPDNGSGIYGDEER</sequence>
<gene>
    <name evidence="1" type="ORF">WMO37_12385</name>
</gene>
<proteinExistence type="predicted"/>